<name>A0A8S5MW76_9CAUD</name>
<protein>
    <submittedName>
        <fullName evidence="4">N-acetylmuramoyl-L-alanine amidase</fullName>
    </submittedName>
</protein>
<dbReference type="SUPFAM" id="SSF55846">
    <property type="entry name" value="N-acetylmuramoyl-L-alanine amidase-like"/>
    <property type="match status" value="1"/>
</dbReference>
<reference evidence="4" key="1">
    <citation type="journal article" date="2021" name="Proc. Natl. Acad. Sci. U.S.A.">
        <title>A Catalog of Tens of Thousands of Viruses from Human Metagenomes Reveals Hidden Associations with Chronic Diseases.</title>
        <authorList>
            <person name="Tisza M.J."/>
            <person name="Buck C.B."/>
        </authorList>
    </citation>
    <scope>NUCLEOTIDE SEQUENCE</scope>
    <source>
        <strain evidence="4">CtsBB38</strain>
    </source>
</reference>
<dbReference type="Gene3D" id="3.40.80.10">
    <property type="entry name" value="Peptidoglycan recognition protein-like"/>
    <property type="match status" value="1"/>
</dbReference>
<dbReference type="InterPro" id="IPR036505">
    <property type="entry name" value="Amidase/PGRP_sf"/>
</dbReference>
<keyword evidence="2" id="KW-0081">Bacteriolytic enzyme</keyword>
<evidence type="ECO:0000313" key="4">
    <source>
        <dbReference type="EMBL" id="DAD86400.1"/>
    </source>
</evidence>
<dbReference type="Gene3D" id="2.30.30.40">
    <property type="entry name" value="SH3 Domains"/>
    <property type="match status" value="1"/>
</dbReference>
<dbReference type="GO" id="GO:0008745">
    <property type="term" value="F:N-acetylmuramoyl-L-alanine amidase activity"/>
    <property type="evidence" value="ECO:0007669"/>
    <property type="project" value="InterPro"/>
</dbReference>
<evidence type="ECO:0000259" key="3">
    <source>
        <dbReference type="Pfam" id="PF01510"/>
    </source>
</evidence>
<dbReference type="InterPro" id="IPR002502">
    <property type="entry name" value="Amidase_domain"/>
</dbReference>
<dbReference type="Pfam" id="PF01510">
    <property type="entry name" value="Amidase_2"/>
    <property type="match status" value="1"/>
</dbReference>
<organism evidence="4">
    <name type="scientific">Siphoviridae sp. ctsBB38</name>
    <dbReference type="NCBI Taxonomy" id="2826482"/>
    <lineage>
        <taxon>Viruses</taxon>
        <taxon>Duplodnaviria</taxon>
        <taxon>Heunggongvirae</taxon>
        <taxon>Uroviricota</taxon>
        <taxon>Caudoviricetes</taxon>
    </lineage>
</organism>
<accession>A0A8S5MW76</accession>
<dbReference type="GO" id="GO:0001897">
    <property type="term" value="P:symbiont-mediated cytolysis of host cell"/>
    <property type="evidence" value="ECO:0007669"/>
    <property type="project" value="UniProtKB-ARBA"/>
</dbReference>
<sequence length="291" mass="33275">MKTKNGFTLLENQKDVKDWLNKQKVTRTITKLQVHHMDLPNYSTWEKTDKKVFAEPHFGRTQSLDSYGKSTWHDSDGHGHYIAQHFNVFPDGKITTGRNLNSTPIGIRKWNTNAICIEIYGCFDKGHDKMTSAQKKAVIYLYGELCKRFNIPVNTTHIRPHCWFTAGGTYLGKYDSSRSAKTCPGTAFWGYGCSSDGFAHFIKDVKNYVEGKKEEHKEEKPKEFKQYIARCTTDGLNCRKGAGVKYPVVDVINKGVAITIIEEKEVDGGTWCKGKAGYWVNKKYLEFVRYV</sequence>
<dbReference type="EMBL" id="BK014999">
    <property type="protein sequence ID" value="DAD86400.1"/>
    <property type="molecule type" value="Genomic_DNA"/>
</dbReference>
<evidence type="ECO:0000256" key="2">
    <source>
        <dbReference type="ARBA" id="ARBA00022638"/>
    </source>
</evidence>
<feature type="domain" description="N-acetylmuramoyl-L-alanine amidase" evidence="3">
    <location>
        <begin position="27"/>
        <end position="185"/>
    </location>
</feature>
<proteinExistence type="predicted"/>
<evidence type="ECO:0000256" key="1">
    <source>
        <dbReference type="ARBA" id="ARBA00022529"/>
    </source>
</evidence>
<dbReference type="GO" id="GO:0042742">
    <property type="term" value="P:defense response to bacterium"/>
    <property type="evidence" value="ECO:0007669"/>
    <property type="project" value="UniProtKB-KW"/>
</dbReference>
<dbReference type="GO" id="GO:0009253">
    <property type="term" value="P:peptidoglycan catabolic process"/>
    <property type="evidence" value="ECO:0007669"/>
    <property type="project" value="InterPro"/>
</dbReference>
<keyword evidence="1" id="KW-0929">Antimicrobial</keyword>